<comment type="caution">
    <text evidence="1">The sequence shown here is derived from an EMBL/GenBank/DDBJ whole genome shotgun (WGS) entry which is preliminary data.</text>
</comment>
<proteinExistence type="predicted"/>
<accession>A0A923RU81</accession>
<name>A0A923RU81_9FIRM</name>
<evidence type="ECO:0000313" key="1">
    <source>
        <dbReference type="EMBL" id="MBC5715536.1"/>
    </source>
</evidence>
<reference evidence="1" key="1">
    <citation type="submission" date="2020-08" db="EMBL/GenBank/DDBJ databases">
        <title>Genome public.</title>
        <authorList>
            <person name="Liu C."/>
            <person name="Sun Q."/>
        </authorList>
    </citation>
    <scope>NUCLEOTIDE SEQUENCE</scope>
    <source>
        <strain evidence="1">BX1005</strain>
    </source>
</reference>
<dbReference type="AlphaFoldDB" id="A0A923RU81"/>
<dbReference type="RefSeq" id="WP_178052509.1">
    <property type="nucleotide sequence ID" value="NZ_JACOPH010000024.1"/>
</dbReference>
<organism evidence="1 2">
    <name type="scientific">Roseburia zhanii</name>
    <dbReference type="NCBI Taxonomy" id="2763064"/>
    <lineage>
        <taxon>Bacteria</taxon>
        <taxon>Bacillati</taxon>
        <taxon>Bacillota</taxon>
        <taxon>Clostridia</taxon>
        <taxon>Lachnospirales</taxon>
        <taxon>Lachnospiraceae</taxon>
        <taxon>Roseburia</taxon>
    </lineage>
</organism>
<gene>
    <name evidence="1" type="ORF">H8S17_15325</name>
</gene>
<protein>
    <submittedName>
        <fullName evidence="1">Uncharacterized protein</fullName>
    </submittedName>
</protein>
<dbReference type="EMBL" id="JACOPH010000024">
    <property type="protein sequence ID" value="MBC5715536.1"/>
    <property type="molecule type" value="Genomic_DNA"/>
</dbReference>
<evidence type="ECO:0000313" key="2">
    <source>
        <dbReference type="Proteomes" id="UP000606720"/>
    </source>
</evidence>
<dbReference type="Proteomes" id="UP000606720">
    <property type="component" value="Unassembled WGS sequence"/>
</dbReference>
<sequence>MKSRRIGLEAEVVRYEPGKGLEDGVELWSDVVTKGWIVTDYLVKLKKDDGSIMCPYILNRRGRVFICEGDYIITDEDGTRHVCGEDKIWNRYEKPQEV</sequence>
<keyword evidence="2" id="KW-1185">Reference proteome</keyword>